<keyword evidence="4 6" id="KW-1133">Transmembrane helix</keyword>
<dbReference type="EMBL" id="SPRO01000047">
    <property type="protein sequence ID" value="TIC28012.1"/>
    <property type="molecule type" value="Genomic_DNA"/>
</dbReference>
<feature type="transmembrane region" description="Helical" evidence="6">
    <location>
        <begin position="75"/>
        <end position="97"/>
    </location>
</feature>
<dbReference type="AlphaFoldDB" id="A0A4T0RMS0"/>
<feature type="domain" description="Major facilitator superfamily (MFS) profile" evidence="7">
    <location>
        <begin position="33"/>
        <end position="461"/>
    </location>
</feature>
<dbReference type="InterPro" id="IPR036259">
    <property type="entry name" value="MFS_trans_sf"/>
</dbReference>
<protein>
    <submittedName>
        <fullName evidence="9">MFS general substrate transporter</fullName>
    </submittedName>
</protein>
<comment type="caution">
    <text evidence="9">The sequence shown here is derived from an EMBL/GenBank/DDBJ whole genome shotgun (WGS) entry which is preliminary data.</text>
</comment>
<dbReference type="Proteomes" id="UP000310708">
    <property type="component" value="Unassembled WGS sequence"/>
</dbReference>
<dbReference type="InterPro" id="IPR011701">
    <property type="entry name" value="MFS"/>
</dbReference>
<keyword evidence="5 6" id="KW-0472">Membrane</keyword>
<organism evidence="9 15">
    <name type="scientific">Wallemia mellicola</name>
    <dbReference type="NCBI Taxonomy" id="1708541"/>
    <lineage>
        <taxon>Eukaryota</taxon>
        <taxon>Fungi</taxon>
        <taxon>Dikarya</taxon>
        <taxon>Basidiomycota</taxon>
        <taxon>Wallemiomycotina</taxon>
        <taxon>Wallemiomycetes</taxon>
        <taxon>Wallemiales</taxon>
        <taxon>Wallemiaceae</taxon>
        <taxon>Wallemia</taxon>
    </lineage>
</organism>
<dbReference type="Pfam" id="PF09335">
    <property type="entry name" value="VTT_dom"/>
    <property type="match status" value="1"/>
</dbReference>
<evidence type="ECO:0000313" key="12">
    <source>
        <dbReference type="EMBL" id="TIC63399.1"/>
    </source>
</evidence>
<feature type="transmembrane region" description="Helical" evidence="6">
    <location>
        <begin position="597"/>
        <end position="617"/>
    </location>
</feature>
<keyword evidence="2" id="KW-0813">Transport</keyword>
<accession>A0A4T0RMS0</accession>
<feature type="transmembrane region" description="Helical" evidence="6">
    <location>
        <begin position="637"/>
        <end position="658"/>
    </location>
</feature>
<evidence type="ECO:0000256" key="4">
    <source>
        <dbReference type="ARBA" id="ARBA00022989"/>
    </source>
</evidence>
<feature type="transmembrane region" description="Helical" evidence="6">
    <location>
        <begin position="355"/>
        <end position="376"/>
    </location>
</feature>
<evidence type="ECO:0000313" key="10">
    <source>
        <dbReference type="EMBL" id="TIC28012.1"/>
    </source>
</evidence>
<dbReference type="EMBL" id="SPRH01000093">
    <property type="protein sequence ID" value="TIB95439.1"/>
    <property type="molecule type" value="Genomic_DNA"/>
</dbReference>
<feature type="transmembrane region" description="Helical" evidence="6">
    <location>
        <begin position="506"/>
        <end position="529"/>
    </location>
</feature>
<dbReference type="PANTHER" id="PTHR43791">
    <property type="entry name" value="PERMEASE-RELATED"/>
    <property type="match status" value="1"/>
</dbReference>
<dbReference type="EMBL" id="SPRC01000047">
    <property type="protein sequence ID" value="TIB76410.1"/>
    <property type="molecule type" value="Genomic_DNA"/>
</dbReference>
<dbReference type="PROSITE" id="PS50850">
    <property type="entry name" value="MFS"/>
    <property type="match status" value="1"/>
</dbReference>
<feature type="transmembrane region" description="Helical" evidence="6">
    <location>
        <begin position="264"/>
        <end position="284"/>
    </location>
</feature>
<feature type="transmembrane region" description="Helical" evidence="6">
    <location>
        <begin position="437"/>
        <end position="456"/>
    </location>
</feature>
<evidence type="ECO:0000313" key="14">
    <source>
        <dbReference type="Proteomes" id="UP000305647"/>
    </source>
</evidence>
<feature type="transmembrane region" description="Helical" evidence="6">
    <location>
        <begin position="304"/>
        <end position="323"/>
    </location>
</feature>
<dbReference type="OrthoDB" id="166803at2759"/>
<dbReference type="Gene3D" id="1.20.1250.20">
    <property type="entry name" value="MFS general substrate transporter like domains"/>
    <property type="match status" value="2"/>
</dbReference>
<dbReference type="GO" id="GO:0022857">
    <property type="term" value="F:transmembrane transporter activity"/>
    <property type="evidence" value="ECO:0007669"/>
    <property type="project" value="InterPro"/>
</dbReference>
<evidence type="ECO:0000256" key="3">
    <source>
        <dbReference type="ARBA" id="ARBA00022692"/>
    </source>
</evidence>
<dbReference type="PANTHER" id="PTHR43791:SF36">
    <property type="entry name" value="TRANSPORTER, PUTATIVE (AFU_ORTHOLOGUE AFUA_6G08340)-RELATED"/>
    <property type="match status" value="1"/>
</dbReference>
<proteinExistence type="predicted"/>
<evidence type="ECO:0000313" key="16">
    <source>
        <dbReference type="Proteomes" id="UP000310685"/>
    </source>
</evidence>
<dbReference type="GO" id="GO:0016020">
    <property type="term" value="C:membrane"/>
    <property type="evidence" value="ECO:0007669"/>
    <property type="project" value="UniProtKB-SubCell"/>
</dbReference>
<evidence type="ECO:0000256" key="6">
    <source>
        <dbReference type="SAM" id="Phobius"/>
    </source>
</evidence>
<keyword evidence="3 6" id="KW-0812">Transmembrane</keyword>
<dbReference type="Proteomes" id="UP000305362">
    <property type="component" value="Unassembled WGS sequence"/>
</dbReference>
<dbReference type="SUPFAM" id="SSF103473">
    <property type="entry name" value="MFS general substrate transporter"/>
    <property type="match status" value="1"/>
</dbReference>
<dbReference type="Pfam" id="PF07690">
    <property type="entry name" value="MFS_1"/>
    <property type="match status" value="1"/>
</dbReference>
<dbReference type="EMBL" id="SPRX01000048">
    <property type="protein sequence ID" value="TIC63399.1"/>
    <property type="molecule type" value="Genomic_DNA"/>
</dbReference>
<evidence type="ECO:0000256" key="2">
    <source>
        <dbReference type="ARBA" id="ARBA00022448"/>
    </source>
</evidence>
<sequence length="684" mass="75079">MTASTPSLETRLRTDTADKLTERRLKLKLDLLILPILTIDYFFAQLDRQGIGNAKLQGLQQDVLDGSSAGGSDKYGTIVSLFFVSYIITQPFGVLLSKMFNMKFFIGINVFLFGLCASLEAATFNFSSLAACRWFLGHFEALFGPVVVYYLTLFYTKKEIAMRISIWFGIAAIAGAFSGAIAYGVQTIEQPAIKHWQILFLIEGLPACVCGLLTMVLTPDRPNSSSMWFSEQERSLIITRVGKPDATGSVNRKHVISALIDWKVYWAGAIYFCLNNALSSTSVYLPAIVKSLGYSNASAQLHVVPPYVVAAGVTIGVALLSDYVQLRGPFMVLVTAISVAGYAILIGTNTNEAKYAGVFLVVMGVYPSIAMINGWLVGTNLGSETKKAAGMGLFYAIGQITTMVSLNNTLRERYEELRVLLDRAIEYYKALSTTSKILLWAVAGLHQILGVVIWLVGPKKIFGYIANIALELQNLPFGWLILVSCLVVASFPPLIGYGMLITVCGFVYGFPFGILPAAAGSITGATVVFQLSRALQKSAFWSSRLSALSNSPKWRAISLAITERGIGLVVLLRLCPIPPWVYSNLGFSLLPEEQLSYWNFLLATLLSTPRLFLHVFIGSRLFNLSDPNQELDGTSKMIDIASIVTGMTLSTALGWYVYKTTMRKIKESVHDVYDDNESLLSELR</sequence>
<dbReference type="Proteomes" id="UP000310685">
    <property type="component" value="Unassembled WGS sequence"/>
</dbReference>
<evidence type="ECO:0000313" key="15">
    <source>
        <dbReference type="Proteomes" id="UP000307169"/>
    </source>
</evidence>
<evidence type="ECO:0000313" key="13">
    <source>
        <dbReference type="Proteomes" id="UP000305362"/>
    </source>
</evidence>
<evidence type="ECO:0000313" key="17">
    <source>
        <dbReference type="Proteomes" id="UP000310708"/>
    </source>
</evidence>
<comment type="subcellular location">
    <subcellularLocation>
        <location evidence="1">Membrane</location>
        <topology evidence="1">Multi-pass membrane protein</topology>
    </subcellularLocation>
</comment>
<reference evidence="13 14" key="1">
    <citation type="submission" date="2019-03" db="EMBL/GenBank/DDBJ databases">
        <title>Sequencing 25 genomes of Wallemia mellicola.</title>
        <authorList>
            <person name="Gostincar C."/>
        </authorList>
    </citation>
    <scope>NUCLEOTIDE SEQUENCE [LARGE SCALE GENOMIC DNA]</scope>
    <source>
        <strain evidence="9 15">EXF-1262</strain>
        <strain evidence="11 13">EXF-1277</strain>
        <strain evidence="8 16">EXF-6152</strain>
        <strain evidence="12 17">EXF-757</strain>
        <strain evidence="10 14">EXF-8738</strain>
    </source>
</reference>
<feature type="transmembrane region" description="Helical" evidence="6">
    <location>
        <begin position="104"/>
        <end position="122"/>
    </location>
</feature>
<evidence type="ECO:0000313" key="9">
    <source>
        <dbReference type="EMBL" id="TIB95439.1"/>
    </source>
</evidence>
<dbReference type="InterPro" id="IPR020846">
    <property type="entry name" value="MFS_dom"/>
</dbReference>
<feature type="transmembrane region" description="Helical" evidence="6">
    <location>
        <begin position="164"/>
        <end position="184"/>
    </location>
</feature>
<evidence type="ECO:0000256" key="5">
    <source>
        <dbReference type="ARBA" id="ARBA00023136"/>
    </source>
</evidence>
<dbReference type="InterPro" id="IPR032816">
    <property type="entry name" value="VTT_dom"/>
</dbReference>
<gene>
    <name evidence="12" type="ORF">E3Q01_03361</name>
    <name evidence="11" type="ORF">E3Q03_03169</name>
    <name evidence="10" type="ORF">E3Q10_03431</name>
    <name evidence="9" type="ORF">E3Q17_04284</name>
    <name evidence="8" type="ORF">E3Q22_03574</name>
</gene>
<name>A0A4T0RMS0_9BASI</name>
<feature type="transmembrane region" description="Helical" evidence="6">
    <location>
        <begin position="196"/>
        <end position="217"/>
    </location>
</feature>
<evidence type="ECO:0000256" key="1">
    <source>
        <dbReference type="ARBA" id="ARBA00004141"/>
    </source>
</evidence>
<feature type="transmembrane region" description="Helical" evidence="6">
    <location>
        <begin position="477"/>
        <end position="500"/>
    </location>
</feature>
<dbReference type="Proteomes" id="UP000305647">
    <property type="component" value="Unassembled WGS sequence"/>
</dbReference>
<evidence type="ECO:0000313" key="11">
    <source>
        <dbReference type="EMBL" id="TIC60510.1"/>
    </source>
</evidence>
<dbReference type="EMBL" id="SPRV01000039">
    <property type="protein sequence ID" value="TIC60510.1"/>
    <property type="molecule type" value="Genomic_DNA"/>
</dbReference>
<evidence type="ECO:0000313" key="8">
    <source>
        <dbReference type="EMBL" id="TIB76410.1"/>
    </source>
</evidence>
<feature type="transmembrane region" description="Helical" evidence="6">
    <location>
        <begin position="330"/>
        <end position="349"/>
    </location>
</feature>
<feature type="transmembrane region" description="Helical" evidence="6">
    <location>
        <begin position="134"/>
        <end position="152"/>
    </location>
</feature>
<dbReference type="Proteomes" id="UP000307169">
    <property type="component" value="Unassembled WGS sequence"/>
</dbReference>
<evidence type="ECO:0000259" key="7">
    <source>
        <dbReference type="PROSITE" id="PS50850"/>
    </source>
</evidence>